<gene>
    <name evidence="1" type="ORF">SDC9_203943</name>
</gene>
<sequence length="29" mass="3355">MKELGMIDNVPDIDAMFDLSFLEQAAKRR</sequence>
<dbReference type="Gene3D" id="3.40.190.10">
    <property type="entry name" value="Periplasmic binding protein-like II"/>
    <property type="match status" value="1"/>
</dbReference>
<accession>A0A645IYM0</accession>
<dbReference type="EMBL" id="VSSQ01126388">
    <property type="protein sequence ID" value="MPN56257.1"/>
    <property type="molecule type" value="Genomic_DNA"/>
</dbReference>
<comment type="caution">
    <text evidence="1">The sequence shown here is derived from an EMBL/GenBank/DDBJ whole genome shotgun (WGS) entry which is preliminary data.</text>
</comment>
<protein>
    <submittedName>
        <fullName evidence="1">Uncharacterized protein</fullName>
    </submittedName>
</protein>
<reference evidence="1" key="1">
    <citation type="submission" date="2019-08" db="EMBL/GenBank/DDBJ databases">
        <authorList>
            <person name="Kucharzyk K."/>
            <person name="Murdoch R.W."/>
            <person name="Higgins S."/>
            <person name="Loffler F."/>
        </authorList>
    </citation>
    <scope>NUCLEOTIDE SEQUENCE</scope>
</reference>
<evidence type="ECO:0000313" key="1">
    <source>
        <dbReference type="EMBL" id="MPN56257.1"/>
    </source>
</evidence>
<name>A0A645IYM0_9ZZZZ</name>
<proteinExistence type="predicted"/>
<dbReference type="AlphaFoldDB" id="A0A645IYM0"/>
<organism evidence="1">
    <name type="scientific">bioreactor metagenome</name>
    <dbReference type="NCBI Taxonomy" id="1076179"/>
    <lineage>
        <taxon>unclassified sequences</taxon>
        <taxon>metagenomes</taxon>
        <taxon>ecological metagenomes</taxon>
    </lineage>
</organism>